<keyword evidence="4" id="KW-1185">Reference proteome</keyword>
<dbReference type="SUPFAM" id="SSF69318">
    <property type="entry name" value="Integrin alpha N-terminal domain"/>
    <property type="match status" value="3"/>
</dbReference>
<dbReference type="OrthoDB" id="5481797at2"/>
<dbReference type="Pfam" id="PF13517">
    <property type="entry name" value="FG-GAP_3"/>
    <property type="match status" value="1"/>
</dbReference>
<evidence type="ECO:0000256" key="1">
    <source>
        <dbReference type="ARBA" id="ARBA00022729"/>
    </source>
</evidence>
<dbReference type="InterPro" id="IPR028994">
    <property type="entry name" value="Integrin_alpha_N"/>
</dbReference>
<dbReference type="PANTHER" id="PTHR46580">
    <property type="entry name" value="SENSOR KINASE-RELATED"/>
    <property type="match status" value="1"/>
</dbReference>
<dbReference type="Pfam" id="PF01839">
    <property type="entry name" value="FG-GAP"/>
    <property type="match status" value="1"/>
</dbReference>
<dbReference type="PANTHER" id="PTHR46580:SF4">
    <property type="entry name" value="ATP_GTP-BINDING PROTEIN"/>
    <property type="match status" value="1"/>
</dbReference>
<feature type="chain" id="PRO_5016267072" description="VCBS repeat-containing protein" evidence="2">
    <location>
        <begin position="19"/>
        <end position="781"/>
    </location>
</feature>
<dbReference type="Proteomes" id="UP000247099">
    <property type="component" value="Unassembled WGS sequence"/>
</dbReference>
<gene>
    <name evidence="3" type="ORF">DDZ13_12880</name>
</gene>
<reference evidence="3 4" key="1">
    <citation type="submission" date="2018-05" db="EMBL/GenBank/DDBJ databases">
        <title>Coraliomargarita sinensis sp. nov., isolated from a marine solar saltern.</title>
        <authorList>
            <person name="Zhou L.Y."/>
        </authorList>
    </citation>
    <scope>NUCLEOTIDE SEQUENCE [LARGE SCALE GENOMIC DNA]</scope>
    <source>
        <strain evidence="3 4">WN38</strain>
    </source>
</reference>
<evidence type="ECO:0008006" key="5">
    <source>
        <dbReference type="Google" id="ProtNLM"/>
    </source>
</evidence>
<dbReference type="Gene3D" id="2.130.10.130">
    <property type="entry name" value="Integrin alpha, N-terminal"/>
    <property type="match status" value="1"/>
</dbReference>
<organism evidence="3 4">
    <name type="scientific">Coraliomargarita sinensis</name>
    <dbReference type="NCBI Taxonomy" id="2174842"/>
    <lineage>
        <taxon>Bacteria</taxon>
        <taxon>Pseudomonadati</taxon>
        <taxon>Verrucomicrobiota</taxon>
        <taxon>Opitutia</taxon>
        <taxon>Puniceicoccales</taxon>
        <taxon>Coraliomargaritaceae</taxon>
        <taxon>Coraliomargarita</taxon>
    </lineage>
</organism>
<dbReference type="EMBL" id="QHJQ01000010">
    <property type="protein sequence ID" value="PXA03311.1"/>
    <property type="molecule type" value="Genomic_DNA"/>
</dbReference>
<dbReference type="InParanoid" id="A0A317ZIU6"/>
<proteinExistence type="predicted"/>
<sequence length="781" mass="86126">MMKCHVPALLGFSLLAHASLPAENTSLHKIGFGAPEVVKLDWSTRSLTPTDIDGDGLRDLAVINNDAGKIEFLYQLPKGEAARDPKKSVTRSRWEPVLEDALFEKRALTVGFPVFDMVMEDLNGDGRVDLAYTSGEVPLTVRYQDEDGEWVDSREYDGFEAVGWTHSIKAADVDMDGSVELFVLAADAIRVFRPGRGGDLNEPRLLYTSGENPFNLMLFDATADGLPDLLYLSTDGRQVLAMREQIAGGQFGPESRHMMERPARVVVPLGTYAGGAPTLGLVNSRTGSLEFLRLRSPEVGVSESGYALEHGAPEIYPIFNKMREAASYALGDVNGDGERDLVVANPGDAELVLLANQKGRFQASQAFPSFSSVSSLSVGRFFNSQREKLIVLSEEEKTMGLCGLDAGGRLSFPRQLKIGSGNPVVTATTDLDDDGYDELLFVSENAGNYTLAVAAPADRQAEDSAWEVLFDLDLAGVRRKPSAILTIDVFGGATPGLMLFVPREPPVLLQPRESAEGLAFKAIANESSIRESLFKSLDPAETSVFDVDGDGLNELVVARTGFARAFKVVSEDLEMVDQFNARRGGDEIDAVIPLYTGSKVESIALYVAAERELQFLARDRAGVFRYSRSKEVGRLDLQGWYRVPAVNPQLEKDAFLFAGEDRFWYFNSHNLGHSWVVEDIYETDLEDIHYSHLAGADFDGDHVPELVAVDGNEHILDVLRLEESEFQSLMFWQVFEQNMHYQGRTGAKLEPRQIVIDDLTADGLHDLVLLVHDRILIYPQR</sequence>
<protein>
    <recommendedName>
        <fullName evidence="5">VCBS repeat-containing protein</fullName>
    </recommendedName>
</protein>
<dbReference type="AlphaFoldDB" id="A0A317ZIU6"/>
<comment type="caution">
    <text evidence="3">The sequence shown here is derived from an EMBL/GenBank/DDBJ whole genome shotgun (WGS) entry which is preliminary data.</text>
</comment>
<keyword evidence="1 2" id="KW-0732">Signal</keyword>
<accession>A0A317ZIU6</accession>
<feature type="signal peptide" evidence="2">
    <location>
        <begin position="1"/>
        <end position="18"/>
    </location>
</feature>
<evidence type="ECO:0000256" key="2">
    <source>
        <dbReference type="SAM" id="SignalP"/>
    </source>
</evidence>
<dbReference type="RefSeq" id="WP_110131867.1">
    <property type="nucleotide sequence ID" value="NZ_QHJQ01000010.1"/>
</dbReference>
<dbReference type="InterPro" id="IPR013517">
    <property type="entry name" value="FG-GAP"/>
</dbReference>
<evidence type="ECO:0000313" key="4">
    <source>
        <dbReference type="Proteomes" id="UP000247099"/>
    </source>
</evidence>
<evidence type="ECO:0000313" key="3">
    <source>
        <dbReference type="EMBL" id="PXA03311.1"/>
    </source>
</evidence>
<name>A0A317ZIU6_9BACT</name>